<proteinExistence type="predicted"/>
<evidence type="ECO:0000256" key="1">
    <source>
        <dbReference type="SAM" id="SignalP"/>
    </source>
</evidence>
<evidence type="ECO:0000313" key="2">
    <source>
        <dbReference type="EMBL" id="OJJ57582.1"/>
    </source>
</evidence>
<dbReference type="AlphaFoldDB" id="A0A1L9TDT7"/>
<keyword evidence="1" id="KW-0732">Signal</keyword>
<keyword evidence="3" id="KW-1185">Reference proteome</keyword>
<dbReference type="RefSeq" id="XP_040701388.1">
    <property type="nucleotide sequence ID" value="XM_040839868.1"/>
</dbReference>
<accession>A0A1L9TDT7</accession>
<gene>
    <name evidence="2" type="ORF">ASPSYDRAFT_1064979</name>
</gene>
<dbReference type="OrthoDB" id="8026949at2759"/>
<dbReference type="VEuPathDB" id="FungiDB:ASPSYDRAFT_1064979"/>
<feature type="chain" id="PRO_5012589469" evidence="1">
    <location>
        <begin position="16"/>
        <end position="237"/>
    </location>
</feature>
<reference evidence="3" key="1">
    <citation type="journal article" date="2017" name="Genome Biol.">
        <title>Comparative genomics reveals high biological diversity and specific adaptations in the industrially and medically important fungal genus Aspergillus.</title>
        <authorList>
            <person name="de Vries R.P."/>
            <person name="Riley R."/>
            <person name="Wiebenga A."/>
            <person name="Aguilar-Osorio G."/>
            <person name="Amillis S."/>
            <person name="Uchima C.A."/>
            <person name="Anderluh G."/>
            <person name="Asadollahi M."/>
            <person name="Askin M."/>
            <person name="Barry K."/>
            <person name="Battaglia E."/>
            <person name="Bayram O."/>
            <person name="Benocci T."/>
            <person name="Braus-Stromeyer S.A."/>
            <person name="Caldana C."/>
            <person name="Canovas D."/>
            <person name="Cerqueira G.C."/>
            <person name="Chen F."/>
            <person name="Chen W."/>
            <person name="Choi C."/>
            <person name="Clum A."/>
            <person name="Dos Santos R.A."/>
            <person name="Damasio A.R."/>
            <person name="Diallinas G."/>
            <person name="Emri T."/>
            <person name="Fekete E."/>
            <person name="Flipphi M."/>
            <person name="Freyberg S."/>
            <person name="Gallo A."/>
            <person name="Gournas C."/>
            <person name="Habgood R."/>
            <person name="Hainaut M."/>
            <person name="Harispe M.L."/>
            <person name="Henrissat B."/>
            <person name="Hilden K.S."/>
            <person name="Hope R."/>
            <person name="Hossain A."/>
            <person name="Karabika E."/>
            <person name="Karaffa L."/>
            <person name="Karanyi Z."/>
            <person name="Krasevec N."/>
            <person name="Kuo A."/>
            <person name="Kusch H."/>
            <person name="LaButti K."/>
            <person name="Lagendijk E.L."/>
            <person name="Lapidus A."/>
            <person name="Levasseur A."/>
            <person name="Lindquist E."/>
            <person name="Lipzen A."/>
            <person name="Logrieco A.F."/>
            <person name="MacCabe A."/>
            <person name="Maekelae M.R."/>
            <person name="Malavazi I."/>
            <person name="Melin P."/>
            <person name="Meyer V."/>
            <person name="Mielnichuk N."/>
            <person name="Miskei M."/>
            <person name="Molnar A.P."/>
            <person name="Mule G."/>
            <person name="Ngan C.Y."/>
            <person name="Orejas M."/>
            <person name="Orosz E."/>
            <person name="Ouedraogo J.P."/>
            <person name="Overkamp K.M."/>
            <person name="Park H.-S."/>
            <person name="Perrone G."/>
            <person name="Piumi F."/>
            <person name="Punt P.J."/>
            <person name="Ram A.F."/>
            <person name="Ramon A."/>
            <person name="Rauscher S."/>
            <person name="Record E."/>
            <person name="Riano-Pachon D.M."/>
            <person name="Robert V."/>
            <person name="Roehrig J."/>
            <person name="Ruller R."/>
            <person name="Salamov A."/>
            <person name="Salih N.S."/>
            <person name="Samson R.A."/>
            <person name="Sandor E."/>
            <person name="Sanguinetti M."/>
            <person name="Schuetze T."/>
            <person name="Sepcic K."/>
            <person name="Shelest E."/>
            <person name="Sherlock G."/>
            <person name="Sophianopoulou V."/>
            <person name="Squina F.M."/>
            <person name="Sun H."/>
            <person name="Susca A."/>
            <person name="Todd R.B."/>
            <person name="Tsang A."/>
            <person name="Unkles S.E."/>
            <person name="van de Wiele N."/>
            <person name="van Rossen-Uffink D."/>
            <person name="Oliveira J.V."/>
            <person name="Vesth T.C."/>
            <person name="Visser J."/>
            <person name="Yu J.-H."/>
            <person name="Zhou M."/>
            <person name="Andersen M.R."/>
            <person name="Archer D.B."/>
            <person name="Baker S.E."/>
            <person name="Benoit I."/>
            <person name="Brakhage A.A."/>
            <person name="Braus G.H."/>
            <person name="Fischer R."/>
            <person name="Frisvad J.C."/>
            <person name="Goldman G.H."/>
            <person name="Houbraken J."/>
            <person name="Oakley B."/>
            <person name="Pocsi I."/>
            <person name="Scazzocchio C."/>
            <person name="Seiboth B."/>
            <person name="vanKuyk P.A."/>
            <person name="Wortman J."/>
            <person name="Dyer P.S."/>
            <person name="Grigoriev I.V."/>
        </authorList>
    </citation>
    <scope>NUCLEOTIDE SEQUENCE [LARGE SCALE GENOMIC DNA]</scope>
    <source>
        <strain evidence="3">CBS 593.65</strain>
    </source>
</reference>
<dbReference type="STRING" id="1036612.A0A1L9TDT7"/>
<protein>
    <submittedName>
        <fullName evidence="2">Uncharacterized protein</fullName>
    </submittedName>
</protein>
<feature type="signal peptide" evidence="1">
    <location>
        <begin position="1"/>
        <end position="15"/>
    </location>
</feature>
<dbReference type="EMBL" id="KV878588">
    <property type="protein sequence ID" value="OJJ57582.1"/>
    <property type="molecule type" value="Genomic_DNA"/>
</dbReference>
<sequence>MLVMLVLPVLPVGTGVMVMPLASRMTRTRAQAILAVTRIVTPSAEITPRPSAQSLAFSVVLAASATSKAIPPPNVLSVPPMFARTANRKTLECKENRKFDLNNIADQLPEVAWAGLKKNFKVYCKAAPSDTFVDIEKKMREQSFNIYLIALPTDCISLIDLQGKLNCTYVVGFFYSAKPQRANLRERWPSSVEDNLERLEDAGLPYDRQIPKSLPPLVIAVVGVLVVAVTVGNRTSG</sequence>
<dbReference type="GeneID" id="63755941"/>
<name>A0A1L9TDT7_9EURO</name>
<dbReference type="Proteomes" id="UP000184356">
    <property type="component" value="Unassembled WGS sequence"/>
</dbReference>
<evidence type="ECO:0000313" key="3">
    <source>
        <dbReference type="Proteomes" id="UP000184356"/>
    </source>
</evidence>
<organism evidence="2 3">
    <name type="scientific">Aspergillus sydowii CBS 593.65</name>
    <dbReference type="NCBI Taxonomy" id="1036612"/>
    <lineage>
        <taxon>Eukaryota</taxon>
        <taxon>Fungi</taxon>
        <taxon>Dikarya</taxon>
        <taxon>Ascomycota</taxon>
        <taxon>Pezizomycotina</taxon>
        <taxon>Eurotiomycetes</taxon>
        <taxon>Eurotiomycetidae</taxon>
        <taxon>Eurotiales</taxon>
        <taxon>Aspergillaceae</taxon>
        <taxon>Aspergillus</taxon>
        <taxon>Aspergillus subgen. Nidulantes</taxon>
    </lineage>
</organism>